<dbReference type="GO" id="GO:0004371">
    <property type="term" value="F:glycerone kinase activity"/>
    <property type="evidence" value="ECO:0007669"/>
    <property type="project" value="InterPro"/>
</dbReference>
<dbReference type="AlphaFoldDB" id="A0A4D4JFJ8"/>
<organism evidence="4 5">
    <name type="scientific">Gandjariella thermophila</name>
    <dbReference type="NCBI Taxonomy" id="1931992"/>
    <lineage>
        <taxon>Bacteria</taxon>
        <taxon>Bacillati</taxon>
        <taxon>Actinomycetota</taxon>
        <taxon>Actinomycetes</taxon>
        <taxon>Pseudonocardiales</taxon>
        <taxon>Pseudonocardiaceae</taxon>
        <taxon>Gandjariella</taxon>
    </lineage>
</organism>
<dbReference type="InterPro" id="IPR036117">
    <property type="entry name" value="DhaL_dom_sf"/>
</dbReference>
<sequence>MDIALARDWVRAIAAAIAGQVDYLTLLDAAIGDADHGVNMHRGFTAALADLEDPRDRTAGDVLVRVGNHLFANVGGAAGPLYGAAFRAIGKALDEPVADSKQLLAAFAEGLAAIQRLGAAVPGDKTIVDAYTPAMAAFDQALSAGASLATAAARAADAAEAGMRATTPLQARKGRASYLGPRSMGHQDPGATSTALIFRAFAQATAES</sequence>
<dbReference type="SUPFAM" id="SSF101473">
    <property type="entry name" value="DhaL-like"/>
    <property type="match status" value="1"/>
</dbReference>
<keyword evidence="1" id="KW-0808">Transferase</keyword>
<dbReference type="GO" id="GO:0005829">
    <property type="term" value="C:cytosol"/>
    <property type="evidence" value="ECO:0007669"/>
    <property type="project" value="TreeGrafter"/>
</dbReference>
<dbReference type="PANTHER" id="PTHR28629">
    <property type="entry name" value="TRIOKINASE/FMN CYCLASE"/>
    <property type="match status" value="1"/>
</dbReference>
<comment type="caution">
    <text evidence="4">The sequence shown here is derived from an EMBL/GenBank/DDBJ whole genome shotgun (WGS) entry which is preliminary data.</text>
</comment>
<dbReference type="PROSITE" id="PS51480">
    <property type="entry name" value="DHAL"/>
    <property type="match status" value="1"/>
</dbReference>
<dbReference type="Pfam" id="PF02734">
    <property type="entry name" value="Dak2"/>
    <property type="match status" value="1"/>
</dbReference>
<dbReference type="OrthoDB" id="9800291at2"/>
<dbReference type="InterPro" id="IPR004007">
    <property type="entry name" value="DhaL_dom"/>
</dbReference>
<feature type="domain" description="DhaL" evidence="3">
    <location>
        <begin position="4"/>
        <end position="203"/>
    </location>
</feature>
<dbReference type="EMBL" id="BJFL01000027">
    <property type="protein sequence ID" value="GDY32653.1"/>
    <property type="molecule type" value="Genomic_DNA"/>
</dbReference>
<protein>
    <submittedName>
        <fullName evidence="4">Dihydroxyacetone kinase subunit L</fullName>
    </submittedName>
</protein>
<dbReference type="InterPro" id="IPR050861">
    <property type="entry name" value="Dihydroxyacetone_Kinase"/>
</dbReference>
<evidence type="ECO:0000259" key="3">
    <source>
        <dbReference type="PROSITE" id="PS51480"/>
    </source>
</evidence>
<reference evidence="5" key="1">
    <citation type="submission" date="2019-04" db="EMBL/GenBank/DDBJ databases">
        <title>Draft genome sequence of Pseudonocardiaceae bacterium SL3-2-4.</title>
        <authorList>
            <person name="Ningsih F."/>
            <person name="Yokota A."/>
            <person name="Sakai Y."/>
            <person name="Nanatani K."/>
            <person name="Yabe S."/>
            <person name="Oetari A."/>
            <person name="Sjamsuridzal W."/>
        </authorList>
    </citation>
    <scope>NUCLEOTIDE SEQUENCE [LARGE SCALE GENOMIC DNA]</scope>
    <source>
        <strain evidence="5">SL3-2-4</strain>
    </source>
</reference>
<accession>A0A4D4JFJ8</accession>
<dbReference type="NCBIfam" id="TIGR02365">
    <property type="entry name" value="dha_L_ycgS"/>
    <property type="match status" value="1"/>
</dbReference>
<gene>
    <name evidence="4" type="ORF">GTS_42860</name>
</gene>
<keyword evidence="5" id="KW-1185">Reference proteome</keyword>
<evidence type="ECO:0000256" key="1">
    <source>
        <dbReference type="ARBA" id="ARBA00022679"/>
    </source>
</evidence>
<evidence type="ECO:0000313" key="5">
    <source>
        <dbReference type="Proteomes" id="UP000298860"/>
    </source>
</evidence>
<evidence type="ECO:0000313" key="4">
    <source>
        <dbReference type="EMBL" id="GDY32653.1"/>
    </source>
</evidence>
<dbReference type="GO" id="GO:0019563">
    <property type="term" value="P:glycerol catabolic process"/>
    <property type="evidence" value="ECO:0007669"/>
    <property type="project" value="TreeGrafter"/>
</dbReference>
<evidence type="ECO:0000256" key="2">
    <source>
        <dbReference type="ARBA" id="ARBA00022777"/>
    </source>
</evidence>
<dbReference type="Gene3D" id="1.25.40.340">
    <property type="match status" value="1"/>
</dbReference>
<dbReference type="InterPro" id="IPR012737">
    <property type="entry name" value="DhaK_L_YcgS"/>
</dbReference>
<dbReference type="RefSeq" id="WP_137815662.1">
    <property type="nucleotide sequence ID" value="NZ_BJFL01000027.1"/>
</dbReference>
<name>A0A4D4JFJ8_9PSEU</name>
<dbReference type="FunFam" id="1.25.40.340:FF:000002">
    <property type="entry name" value="Dihydroxyacetone kinase, L subunit"/>
    <property type="match status" value="1"/>
</dbReference>
<keyword evidence="2 4" id="KW-0418">Kinase</keyword>
<dbReference type="SMART" id="SM01120">
    <property type="entry name" value="Dak2"/>
    <property type="match status" value="1"/>
</dbReference>
<dbReference type="PANTHER" id="PTHR28629:SF4">
    <property type="entry name" value="TRIOKINASE_FMN CYCLASE"/>
    <property type="match status" value="1"/>
</dbReference>
<proteinExistence type="predicted"/>
<dbReference type="Proteomes" id="UP000298860">
    <property type="component" value="Unassembled WGS sequence"/>
</dbReference>